<accession>A0A9J5WYJ1</accession>
<proteinExistence type="predicted"/>
<evidence type="ECO:0000313" key="2">
    <source>
        <dbReference type="Proteomes" id="UP000824120"/>
    </source>
</evidence>
<evidence type="ECO:0000313" key="1">
    <source>
        <dbReference type="EMBL" id="KAG5580850.1"/>
    </source>
</evidence>
<dbReference type="OrthoDB" id="9982100at2759"/>
<name>A0A9J5WYJ1_SOLCO</name>
<reference evidence="1 2" key="1">
    <citation type="submission" date="2020-09" db="EMBL/GenBank/DDBJ databases">
        <title>De no assembly of potato wild relative species, Solanum commersonii.</title>
        <authorList>
            <person name="Cho K."/>
        </authorList>
    </citation>
    <scope>NUCLEOTIDE SEQUENCE [LARGE SCALE GENOMIC DNA]</scope>
    <source>
        <strain evidence="1">LZ3.2</strain>
        <tissue evidence="1">Leaf</tissue>
    </source>
</reference>
<protein>
    <submittedName>
        <fullName evidence="1">Uncharacterized protein</fullName>
    </submittedName>
</protein>
<gene>
    <name evidence="1" type="ORF">H5410_051477</name>
</gene>
<dbReference type="AlphaFoldDB" id="A0A9J5WYJ1"/>
<organism evidence="1 2">
    <name type="scientific">Solanum commersonii</name>
    <name type="common">Commerson's wild potato</name>
    <name type="synonym">Commerson's nightshade</name>
    <dbReference type="NCBI Taxonomy" id="4109"/>
    <lineage>
        <taxon>Eukaryota</taxon>
        <taxon>Viridiplantae</taxon>
        <taxon>Streptophyta</taxon>
        <taxon>Embryophyta</taxon>
        <taxon>Tracheophyta</taxon>
        <taxon>Spermatophyta</taxon>
        <taxon>Magnoliopsida</taxon>
        <taxon>eudicotyledons</taxon>
        <taxon>Gunneridae</taxon>
        <taxon>Pentapetalae</taxon>
        <taxon>asterids</taxon>
        <taxon>lamiids</taxon>
        <taxon>Solanales</taxon>
        <taxon>Solanaceae</taxon>
        <taxon>Solanoideae</taxon>
        <taxon>Solaneae</taxon>
        <taxon>Solanum</taxon>
    </lineage>
</organism>
<sequence length="94" mass="10258">MALTIKDIISAEPSKGRGIYIRARVSGLAAARKVMVYKKDRRGNKVTVVDLGGIVLTGTLGNPPGLLALQLSYTLHKMRDQCPLYRVDGKPVHE</sequence>
<dbReference type="EMBL" id="JACXVP010000010">
    <property type="protein sequence ID" value="KAG5580850.1"/>
    <property type="molecule type" value="Genomic_DNA"/>
</dbReference>
<dbReference type="Proteomes" id="UP000824120">
    <property type="component" value="Chromosome 10"/>
</dbReference>
<comment type="caution">
    <text evidence="1">The sequence shown here is derived from an EMBL/GenBank/DDBJ whole genome shotgun (WGS) entry which is preliminary data.</text>
</comment>
<keyword evidence="2" id="KW-1185">Reference proteome</keyword>